<dbReference type="Proteomes" id="UP000298210">
    <property type="component" value="Unassembled WGS sequence"/>
</dbReference>
<dbReference type="EMBL" id="SNUX01000004">
    <property type="protein sequence ID" value="TES46457.1"/>
    <property type="molecule type" value="Genomic_DNA"/>
</dbReference>
<comment type="caution">
    <text evidence="1">The sequence shown here is derived from an EMBL/GenBank/DDBJ whole genome shotgun (WGS) entry which is preliminary data.</text>
</comment>
<protein>
    <submittedName>
        <fullName evidence="1">Uncharacterized protein</fullName>
    </submittedName>
</protein>
<name>A0A4Y7WFR0_9BACI</name>
<evidence type="ECO:0000313" key="2">
    <source>
        <dbReference type="Proteomes" id="UP000298210"/>
    </source>
</evidence>
<gene>
    <name evidence="1" type="ORF">E2L03_17330</name>
</gene>
<evidence type="ECO:0000313" key="1">
    <source>
        <dbReference type="EMBL" id="TES46457.1"/>
    </source>
</evidence>
<dbReference type="RefSeq" id="WP_134259867.1">
    <property type="nucleotide sequence ID" value="NZ_LDIM01000013.1"/>
</dbReference>
<proteinExistence type="predicted"/>
<organism evidence="1 2">
    <name type="scientific">Shouchella lehensis</name>
    <dbReference type="NCBI Taxonomy" id="300825"/>
    <lineage>
        <taxon>Bacteria</taxon>
        <taxon>Bacillati</taxon>
        <taxon>Bacillota</taxon>
        <taxon>Bacilli</taxon>
        <taxon>Bacillales</taxon>
        <taxon>Bacillaceae</taxon>
        <taxon>Shouchella</taxon>
    </lineage>
</organism>
<accession>A0A4Y7WFR0</accession>
<reference evidence="1 2" key="1">
    <citation type="submission" date="2019-03" db="EMBL/GenBank/DDBJ databases">
        <authorList>
            <person name="Liu G."/>
        </authorList>
    </citation>
    <scope>NUCLEOTIDE SEQUENCE [LARGE SCALE GENOMIC DNA]</scope>
    <source>
        <strain evidence="1 2">DSM 19099</strain>
    </source>
</reference>
<dbReference type="AlphaFoldDB" id="A0A4Y7WFR0"/>
<sequence length="69" mass="8057">MDNVCEYILDKVDLKIKKSVGTIPQHYQEDVEQDIKEKICTSADKIKFEDVPGFFSFVEDQLGEWDNDE</sequence>